<reference evidence="4" key="1">
    <citation type="submission" date="2018-05" db="EMBL/GenBank/DDBJ databases">
        <authorList>
            <person name="Lanie J.A."/>
            <person name="Ng W.-L."/>
            <person name="Kazmierczak K.M."/>
            <person name="Andrzejewski T.M."/>
            <person name="Davidsen T.M."/>
            <person name="Wayne K.J."/>
            <person name="Tettelin H."/>
            <person name="Glass J.I."/>
            <person name="Rusch D."/>
            <person name="Podicherti R."/>
            <person name="Tsui H.-C.T."/>
            <person name="Winkler M.E."/>
        </authorList>
    </citation>
    <scope>NUCLEOTIDE SEQUENCE</scope>
</reference>
<evidence type="ECO:0000256" key="1">
    <source>
        <dbReference type="ARBA" id="ARBA00008898"/>
    </source>
</evidence>
<dbReference type="EMBL" id="UINC01086296">
    <property type="protein sequence ID" value="SVC34627.1"/>
    <property type="molecule type" value="Genomic_DNA"/>
</dbReference>
<dbReference type="PANTHER" id="PTHR30466:SF11">
    <property type="entry name" value="FLAVIN-DEPENDENT MONOOXYGENASE, REDUCTASE SUBUNIT HSAB"/>
    <property type="match status" value="1"/>
</dbReference>
<dbReference type="GO" id="GO:0042602">
    <property type="term" value="F:riboflavin reductase (NADPH) activity"/>
    <property type="evidence" value="ECO:0007669"/>
    <property type="project" value="TreeGrafter"/>
</dbReference>
<dbReference type="GO" id="GO:0010181">
    <property type="term" value="F:FMN binding"/>
    <property type="evidence" value="ECO:0007669"/>
    <property type="project" value="InterPro"/>
</dbReference>
<evidence type="ECO:0000259" key="3">
    <source>
        <dbReference type="SMART" id="SM00903"/>
    </source>
</evidence>
<dbReference type="SUPFAM" id="SSF50475">
    <property type="entry name" value="FMN-binding split barrel"/>
    <property type="match status" value="1"/>
</dbReference>
<dbReference type="SMART" id="SM00903">
    <property type="entry name" value="Flavin_Reduct"/>
    <property type="match status" value="1"/>
</dbReference>
<dbReference type="InterPro" id="IPR012349">
    <property type="entry name" value="Split_barrel_FMN-bd"/>
</dbReference>
<evidence type="ECO:0000256" key="2">
    <source>
        <dbReference type="ARBA" id="ARBA00023002"/>
    </source>
</evidence>
<gene>
    <name evidence="4" type="ORF">METZ01_LOCUS287481</name>
</gene>
<organism evidence="4">
    <name type="scientific">marine metagenome</name>
    <dbReference type="NCBI Taxonomy" id="408172"/>
    <lineage>
        <taxon>unclassified sequences</taxon>
        <taxon>metagenomes</taxon>
        <taxon>ecological metagenomes</taxon>
    </lineage>
</organism>
<evidence type="ECO:0000313" key="4">
    <source>
        <dbReference type="EMBL" id="SVC34627.1"/>
    </source>
</evidence>
<dbReference type="Pfam" id="PF01613">
    <property type="entry name" value="Flavin_Reduct"/>
    <property type="match status" value="1"/>
</dbReference>
<accession>A0A382LHI3</accession>
<protein>
    <recommendedName>
        <fullName evidence="3">Flavin reductase like domain-containing protein</fullName>
    </recommendedName>
</protein>
<feature type="domain" description="Flavin reductase like" evidence="3">
    <location>
        <begin position="10"/>
        <end position="159"/>
    </location>
</feature>
<dbReference type="Gene3D" id="2.30.110.10">
    <property type="entry name" value="Electron Transport, Fmn-binding Protein, Chain A"/>
    <property type="match status" value="1"/>
</dbReference>
<dbReference type="InterPro" id="IPR002563">
    <property type="entry name" value="Flavin_Rdtase-like_dom"/>
</dbReference>
<dbReference type="InterPro" id="IPR050268">
    <property type="entry name" value="NADH-dep_flavin_reductase"/>
</dbReference>
<dbReference type="PANTHER" id="PTHR30466">
    <property type="entry name" value="FLAVIN REDUCTASE"/>
    <property type="match status" value="1"/>
</dbReference>
<sequence length="161" mass="17531">MDEDAKKTALRMIPYGMVVLTSKAKDGQEVGAATINWITQTSFSPPLVAVGVKADSTNHHHIRDTGVFAVNILGKDQLDLAFNFFKTHEREGDSIGGQQFEAGKETGCPLLLNSPAWWECKVVGEVAEGDHTMFVGEVVEAGVRSEDQAILMRDHNLNYGG</sequence>
<proteinExistence type="inferred from homology"/>
<dbReference type="AlphaFoldDB" id="A0A382LHI3"/>
<comment type="similarity">
    <text evidence="1">Belongs to the non-flavoprotein flavin reductase family.</text>
</comment>
<name>A0A382LHI3_9ZZZZ</name>
<keyword evidence="2" id="KW-0560">Oxidoreductase</keyword>